<keyword evidence="5 10" id="KW-0645">Protease</keyword>
<name>W4QV24_HALA3</name>
<evidence type="ECO:0000256" key="4">
    <source>
        <dbReference type="ARBA" id="ARBA00022525"/>
    </source>
</evidence>
<dbReference type="InterPro" id="IPR022398">
    <property type="entry name" value="Peptidase_S8_His-AS"/>
</dbReference>
<keyword evidence="8 10" id="KW-0720">Serine protease</keyword>
<dbReference type="InterPro" id="IPR034202">
    <property type="entry name" value="Subtilisin_Carlsberg-like"/>
</dbReference>
<dbReference type="RefSeq" id="WP_052013134.1">
    <property type="nucleotide sequence ID" value="NZ_BAUV01000023.1"/>
</dbReference>
<comment type="cofactor">
    <cofactor evidence="1">
        <name>Ca(2+)</name>
        <dbReference type="ChEBI" id="CHEBI:29108"/>
    </cofactor>
</comment>
<dbReference type="InterPro" id="IPR036852">
    <property type="entry name" value="Peptidase_S8/S53_dom_sf"/>
</dbReference>
<keyword evidence="6" id="KW-0479">Metal-binding</keyword>
<dbReference type="STRING" id="1236973.JCM9157_2917"/>
<proteinExistence type="inferred from homology"/>
<sequence length="686" mass="74972">MSIIKSTYRWLFIFILICMIYIQTTSFASSEESNHEEVIVVYNTEAGKKLVDELALEIEHQFEWIPAVVGVFRKEDLALLRNNRHIDKIEENSVYTLEETLVDVVPTLQDHGVFQTTQSQWNIHAVKAKKAWDEGVTGKGVRIAVVDTGISPHPQLNIFGGVSTLDYTTSWSDDNGHGTHVAGTIGARNLNNRVIGVAPEAQLFAVKALNKDGIGSLRSIMQAIEWSIANQMDIINFSLGTNQASEILEELLNQAQEKGILIVGASGNTGNAQGTDNSVSSLAKYEPVIAVGAVSQELKRASFSSTGKEVEFSAPGVEIFSTYLNGQYAVANGTSQATPHISGILALLKQKYPTLTNKELRSKLQEYALDLGLSGRDSWYGYGFVVYSNHQTPKVSRIEGVNLYETSALVSKEGWTQSDYVIMSRGDRFQDALAGVPLAAKYDAPLLLSRNNRLDQVTKNELARLGAKKVIILGGHLAIDPIVDQQIKQLGIKVERIAGANAHETAELISKKVAPNGSYHAIIVSDTRFQDALSVASYAGVRGIPILLANTKTVPKATERAIQHLGVQETLVIGGELAITDDVANRLPKHERLSGRTRFDTNIKAFQYFAPPTDKVYIATSERFQDGLSGAALAAKENVGVLLVGNSLHNITKDNLVYTDYNQIKVLGGELAINANVYKEIKRLVE</sequence>
<dbReference type="PROSITE" id="PS00137">
    <property type="entry name" value="SUBTILASE_HIS"/>
    <property type="match status" value="1"/>
</dbReference>
<dbReference type="Gene3D" id="3.40.50.12090">
    <property type="match status" value="2"/>
</dbReference>
<dbReference type="GO" id="GO:0005576">
    <property type="term" value="C:extracellular region"/>
    <property type="evidence" value="ECO:0007669"/>
    <property type="project" value="UniProtKB-SubCell"/>
</dbReference>
<dbReference type="InterPro" id="IPR050131">
    <property type="entry name" value="Peptidase_S8_subtilisin-like"/>
</dbReference>
<dbReference type="Pfam" id="PF00082">
    <property type="entry name" value="Peptidase_S8"/>
    <property type="match status" value="1"/>
</dbReference>
<dbReference type="PROSITE" id="PS51892">
    <property type="entry name" value="SUBTILASE"/>
    <property type="match status" value="1"/>
</dbReference>
<feature type="active site" description="Charge relay system" evidence="10">
    <location>
        <position position="335"/>
    </location>
</feature>
<dbReference type="InterPro" id="IPR007253">
    <property type="entry name" value="Cell_wall-bd_2"/>
</dbReference>
<dbReference type="PANTHER" id="PTHR43806">
    <property type="entry name" value="PEPTIDASE S8"/>
    <property type="match status" value="1"/>
</dbReference>
<feature type="active site" description="Charge relay system" evidence="10">
    <location>
        <position position="177"/>
    </location>
</feature>
<dbReference type="GO" id="GO:0004252">
    <property type="term" value="F:serine-type endopeptidase activity"/>
    <property type="evidence" value="ECO:0007669"/>
    <property type="project" value="UniProtKB-UniRule"/>
</dbReference>
<protein>
    <recommendedName>
        <fullName evidence="12">Peptidase S8/S53 domain-containing protein</fullName>
    </recommendedName>
</protein>
<dbReference type="InterPro" id="IPR037045">
    <property type="entry name" value="S8pro/Inhibitor_I9_sf"/>
</dbReference>
<dbReference type="AlphaFoldDB" id="W4QV24"/>
<evidence type="ECO:0000256" key="6">
    <source>
        <dbReference type="ARBA" id="ARBA00022723"/>
    </source>
</evidence>
<dbReference type="GO" id="GO:0046872">
    <property type="term" value="F:metal ion binding"/>
    <property type="evidence" value="ECO:0007669"/>
    <property type="project" value="UniProtKB-KW"/>
</dbReference>
<dbReference type="PROSITE" id="PS00138">
    <property type="entry name" value="SUBTILASE_SER"/>
    <property type="match status" value="1"/>
</dbReference>
<evidence type="ECO:0000256" key="11">
    <source>
        <dbReference type="RuleBase" id="RU003355"/>
    </source>
</evidence>
<feature type="domain" description="Peptidase S8/S53" evidence="12">
    <location>
        <begin position="138"/>
        <end position="383"/>
    </location>
</feature>
<organism evidence="13 14">
    <name type="scientific">Halalkalibacter akibai (strain ATCC 43226 / DSM 21942 / CIP 109018 / JCM 9157 / 1139)</name>
    <name type="common">Bacillus akibai</name>
    <dbReference type="NCBI Taxonomy" id="1236973"/>
    <lineage>
        <taxon>Bacteria</taxon>
        <taxon>Bacillati</taxon>
        <taxon>Bacillota</taxon>
        <taxon>Bacilli</taxon>
        <taxon>Bacillales</taxon>
        <taxon>Bacillaceae</taxon>
        <taxon>Halalkalibacter</taxon>
    </lineage>
</organism>
<reference evidence="13 14" key="1">
    <citation type="journal article" date="2014" name="Genome Announc.">
        <title>Draft Genome Sequences of Three Alkaliphilic Bacillus Strains, Bacillus wakoensis JCM 9140T, Bacillus akibai JCM 9157T, and Bacillus hemicellulosilyticus JCM 9152T.</title>
        <authorList>
            <person name="Yuki M."/>
            <person name="Oshima K."/>
            <person name="Suda W."/>
            <person name="Oshida Y."/>
            <person name="Kitamura K."/>
            <person name="Iida T."/>
            <person name="Hattori M."/>
            <person name="Ohkuma M."/>
        </authorList>
    </citation>
    <scope>NUCLEOTIDE SEQUENCE [LARGE SCALE GENOMIC DNA]</scope>
    <source>
        <strain evidence="13 14">JCM 9157</strain>
    </source>
</reference>
<dbReference type="Gene3D" id="3.40.50.200">
    <property type="entry name" value="Peptidase S8/S53 domain"/>
    <property type="match status" value="1"/>
</dbReference>
<dbReference type="EMBL" id="BAUV01000023">
    <property type="protein sequence ID" value="GAE35782.1"/>
    <property type="molecule type" value="Genomic_DNA"/>
</dbReference>
<gene>
    <name evidence="13" type="ORF">JCM9157_2917</name>
</gene>
<dbReference type="eggNOG" id="COG1404">
    <property type="taxonomic scope" value="Bacteria"/>
</dbReference>
<evidence type="ECO:0000259" key="12">
    <source>
        <dbReference type="Pfam" id="PF00082"/>
    </source>
</evidence>
<accession>W4QV24</accession>
<evidence type="ECO:0000313" key="13">
    <source>
        <dbReference type="EMBL" id="GAE35782.1"/>
    </source>
</evidence>
<dbReference type="SUPFAM" id="SSF54897">
    <property type="entry name" value="Protease propeptides/inhibitors"/>
    <property type="match status" value="1"/>
</dbReference>
<dbReference type="GO" id="GO:0006508">
    <property type="term" value="P:proteolysis"/>
    <property type="evidence" value="ECO:0007669"/>
    <property type="project" value="UniProtKB-KW"/>
</dbReference>
<evidence type="ECO:0000313" key="14">
    <source>
        <dbReference type="Proteomes" id="UP000018896"/>
    </source>
</evidence>
<dbReference type="PROSITE" id="PS00136">
    <property type="entry name" value="SUBTILASE_ASP"/>
    <property type="match status" value="1"/>
</dbReference>
<evidence type="ECO:0000256" key="3">
    <source>
        <dbReference type="ARBA" id="ARBA00011073"/>
    </source>
</evidence>
<dbReference type="OrthoDB" id="9798386at2"/>
<evidence type="ECO:0000256" key="10">
    <source>
        <dbReference type="PROSITE-ProRule" id="PRU01240"/>
    </source>
</evidence>
<comment type="similarity">
    <text evidence="3 10 11">Belongs to the peptidase S8 family.</text>
</comment>
<dbReference type="InterPro" id="IPR000209">
    <property type="entry name" value="Peptidase_S8/S53_dom"/>
</dbReference>
<evidence type="ECO:0000256" key="2">
    <source>
        <dbReference type="ARBA" id="ARBA00004613"/>
    </source>
</evidence>
<evidence type="ECO:0000256" key="9">
    <source>
        <dbReference type="ARBA" id="ARBA00022837"/>
    </source>
</evidence>
<dbReference type="Gene3D" id="3.30.70.80">
    <property type="entry name" value="Peptidase S8 propeptide/proteinase inhibitor I9"/>
    <property type="match status" value="1"/>
</dbReference>
<comment type="subcellular location">
    <subcellularLocation>
        <location evidence="2">Secreted</location>
    </subcellularLocation>
</comment>
<dbReference type="PANTHER" id="PTHR43806:SF11">
    <property type="entry name" value="CEREVISIN-RELATED"/>
    <property type="match status" value="1"/>
</dbReference>
<keyword evidence="9" id="KW-0106">Calcium</keyword>
<dbReference type="CDD" id="cd07477">
    <property type="entry name" value="Peptidases_S8_Subtilisin_subset"/>
    <property type="match status" value="1"/>
</dbReference>
<feature type="active site" description="Charge relay system" evidence="10">
    <location>
        <position position="147"/>
    </location>
</feature>
<evidence type="ECO:0000256" key="7">
    <source>
        <dbReference type="ARBA" id="ARBA00022801"/>
    </source>
</evidence>
<dbReference type="InterPro" id="IPR023827">
    <property type="entry name" value="Peptidase_S8_Asp-AS"/>
</dbReference>
<keyword evidence="14" id="KW-1185">Reference proteome</keyword>
<evidence type="ECO:0000256" key="8">
    <source>
        <dbReference type="ARBA" id="ARBA00022825"/>
    </source>
</evidence>
<keyword evidence="4" id="KW-0964">Secreted</keyword>
<dbReference type="Pfam" id="PF04122">
    <property type="entry name" value="CW_binding_2"/>
    <property type="match status" value="3"/>
</dbReference>
<dbReference type="InterPro" id="IPR023828">
    <property type="entry name" value="Peptidase_S8_Ser-AS"/>
</dbReference>
<dbReference type="eggNOG" id="COG2247">
    <property type="taxonomic scope" value="Bacteria"/>
</dbReference>
<dbReference type="InterPro" id="IPR015500">
    <property type="entry name" value="Peptidase_S8_subtilisin-rel"/>
</dbReference>
<dbReference type="SUPFAM" id="SSF52743">
    <property type="entry name" value="Subtilisin-like"/>
    <property type="match status" value="1"/>
</dbReference>
<dbReference type="PRINTS" id="PR00723">
    <property type="entry name" value="SUBTILISIN"/>
</dbReference>
<evidence type="ECO:0000256" key="1">
    <source>
        <dbReference type="ARBA" id="ARBA00001913"/>
    </source>
</evidence>
<evidence type="ECO:0000256" key="5">
    <source>
        <dbReference type="ARBA" id="ARBA00022670"/>
    </source>
</evidence>
<keyword evidence="7 10" id="KW-0378">Hydrolase</keyword>
<comment type="caution">
    <text evidence="13">The sequence shown here is derived from an EMBL/GenBank/DDBJ whole genome shotgun (WGS) entry which is preliminary data.</text>
</comment>
<dbReference type="Proteomes" id="UP000018896">
    <property type="component" value="Unassembled WGS sequence"/>
</dbReference>